<feature type="domain" description="Dynamin N-terminal" evidence="1">
    <location>
        <begin position="45"/>
        <end position="173"/>
    </location>
</feature>
<dbReference type="Proteomes" id="UP000653674">
    <property type="component" value="Unassembled WGS sequence"/>
</dbReference>
<name>A0A8J3PQC7_9ACTN</name>
<reference evidence="2" key="1">
    <citation type="submission" date="2021-01" db="EMBL/GenBank/DDBJ databases">
        <title>Whole genome shotgun sequence of Planosporangium flavigriseum NBRC 105377.</title>
        <authorList>
            <person name="Komaki H."/>
            <person name="Tamura T."/>
        </authorList>
    </citation>
    <scope>NUCLEOTIDE SEQUENCE</scope>
    <source>
        <strain evidence="2">NBRC 105377</strain>
    </source>
</reference>
<sequence length="487" mass="52888">MRPGAPLGESVWELLHQALNLYRDDPHAAAVLHHHLSRFEQPLRIAVAGPWRSGKSTLVNAIMGEEVAPVEGEDGRQVFTWYEDGPTPEVTAYTADGSARELAVTRSAGGMRVDLGGWQSDQAADVVVKWPTRALRHATLVDTPAVTSGAENDGNPIMDRILREADAVLYLTRDARSSDLGFLHAAQEGGVARSAPINMLLVLARADEIGGGRVDALQTAKQLARRQYRDPEVNSLCMGVVALGGLVALAGRVLTESDYAPLAALAAMPRAELEGLLLSADRFVSTQLPAPVGAEARRALLGRLGIFGVRLATTLVRTGCDSRAKLAAELVRRSGLTELRESMGRYFTDRADVLRARSALVVLESVLRQHFRPGSRELLAWVEYLQSTTHDFRELRLLAALQDPQLGFDAERTAEAQRLVGGNGVDLTARLGADPDASAAELWELSSYALHRWQHHAEDPVRNLAQRRAAGVVVRSCEAMLVRLSAR</sequence>
<keyword evidence="3" id="KW-1185">Reference proteome</keyword>
<evidence type="ECO:0000313" key="2">
    <source>
        <dbReference type="EMBL" id="GIG76803.1"/>
    </source>
</evidence>
<protein>
    <submittedName>
        <fullName evidence="2">Isoniazid-induced protein IniC</fullName>
    </submittedName>
</protein>
<accession>A0A8J3PQC7</accession>
<dbReference type="SUPFAM" id="SSF52540">
    <property type="entry name" value="P-loop containing nucleoside triphosphate hydrolases"/>
    <property type="match status" value="1"/>
</dbReference>
<dbReference type="Gene3D" id="3.40.50.300">
    <property type="entry name" value="P-loop containing nucleotide triphosphate hydrolases"/>
    <property type="match status" value="1"/>
</dbReference>
<dbReference type="InterPro" id="IPR045063">
    <property type="entry name" value="Dynamin_N"/>
</dbReference>
<dbReference type="Pfam" id="PF00350">
    <property type="entry name" value="Dynamin_N"/>
    <property type="match status" value="1"/>
</dbReference>
<dbReference type="RefSeq" id="WP_168080195.1">
    <property type="nucleotide sequence ID" value="NZ_BAAAQJ010000025.1"/>
</dbReference>
<organism evidence="2 3">
    <name type="scientific">Planosporangium flavigriseum</name>
    <dbReference type="NCBI Taxonomy" id="373681"/>
    <lineage>
        <taxon>Bacteria</taxon>
        <taxon>Bacillati</taxon>
        <taxon>Actinomycetota</taxon>
        <taxon>Actinomycetes</taxon>
        <taxon>Micromonosporales</taxon>
        <taxon>Micromonosporaceae</taxon>
        <taxon>Planosporangium</taxon>
    </lineage>
</organism>
<dbReference type="AlphaFoldDB" id="A0A8J3PQC7"/>
<evidence type="ECO:0000259" key="1">
    <source>
        <dbReference type="Pfam" id="PF00350"/>
    </source>
</evidence>
<dbReference type="EMBL" id="BONU01000083">
    <property type="protein sequence ID" value="GIG76803.1"/>
    <property type="molecule type" value="Genomic_DNA"/>
</dbReference>
<proteinExistence type="predicted"/>
<evidence type="ECO:0000313" key="3">
    <source>
        <dbReference type="Proteomes" id="UP000653674"/>
    </source>
</evidence>
<gene>
    <name evidence="2" type="primary">iniC</name>
    <name evidence="2" type="ORF">Pfl04_52070</name>
</gene>
<comment type="caution">
    <text evidence="2">The sequence shown here is derived from an EMBL/GenBank/DDBJ whole genome shotgun (WGS) entry which is preliminary data.</text>
</comment>
<dbReference type="InterPro" id="IPR027417">
    <property type="entry name" value="P-loop_NTPase"/>
</dbReference>